<dbReference type="EMBL" id="SODD01000008">
    <property type="protein sequence ID" value="TDW24707.1"/>
    <property type="molecule type" value="Genomic_DNA"/>
</dbReference>
<evidence type="ECO:0000313" key="3">
    <source>
        <dbReference type="Proteomes" id="UP000294743"/>
    </source>
</evidence>
<protein>
    <submittedName>
        <fullName evidence="2">Serine aminopeptidase S33 family</fullName>
    </submittedName>
</protein>
<name>A0A4R8A2D2_9FIRM</name>
<dbReference type="RefSeq" id="WP_134168681.1">
    <property type="nucleotide sequence ID" value="NZ_SODD01000008.1"/>
</dbReference>
<keyword evidence="2" id="KW-0378">Hydrolase</keyword>
<dbReference type="Gene3D" id="3.40.50.1820">
    <property type="entry name" value="alpha/beta hydrolase"/>
    <property type="match status" value="1"/>
</dbReference>
<dbReference type="PANTHER" id="PTHR43689">
    <property type="entry name" value="HYDROLASE"/>
    <property type="match status" value="1"/>
</dbReference>
<dbReference type="InterPro" id="IPR029058">
    <property type="entry name" value="AB_hydrolase_fold"/>
</dbReference>
<dbReference type="PANTHER" id="PTHR43689:SF8">
    <property type="entry name" value="ALPHA_BETA-HYDROLASES SUPERFAMILY PROTEIN"/>
    <property type="match status" value="1"/>
</dbReference>
<evidence type="ECO:0000313" key="2">
    <source>
        <dbReference type="EMBL" id="TDW24707.1"/>
    </source>
</evidence>
<keyword evidence="2" id="KW-0031">Aminopeptidase</keyword>
<keyword evidence="3" id="KW-1185">Reference proteome</keyword>
<dbReference type="OrthoDB" id="9786110at2"/>
<dbReference type="Proteomes" id="UP000294743">
    <property type="component" value="Unassembled WGS sequence"/>
</dbReference>
<sequence length="257" mass="30070">MIQFIKKWFHRRFYKKPVILCIHGFGRRRSHEYDNFKLWGQEDYEFVTFDIFDYKDEADTNANQWIQRCEIQMEQLLQKHHEVYVIGFSMGGVLASHIASKYPVKKLILLAPAFEYISAKTVLEVVGKLLSQQKNPSDMSVKHTQAFREVVSACKDDIAAVTCPVLFIHGDSDPVIPLRSSINAYNKIKHEEKRLYTLHEGVHRLMLMTNTNNEVYELFDAFMHDRIVTKLRPQAFDPYAENNEEQPVDIQNKNEAT</sequence>
<feature type="domain" description="Serine aminopeptidase S33" evidence="1">
    <location>
        <begin position="139"/>
        <end position="206"/>
    </location>
</feature>
<proteinExistence type="predicted"/>
<dbReference type="AlphaFoldDB" id="A0A4R8A2D2"/>
<dbReference type="GO" id="GO:0004177">
    <property type="term" value="F:aminopeptidase activity"/>
    <property type="evidence" value="ECO:0007669"/>
    <property type="project" value="UniProtKB-KW"/>
</dbReference>
<keyword evidence="2" id="KW-0645">Protease</keyword>
<accession>A0A4R8A2D2</accession>
<evidence type="ECO:0000259" key="1">
    <source>
        <dbReference type="Pfam" id="PF12146"/>
    </source>
</evidence>
<dbReference type="InterPro" id="IPR022742">
    <property type="entry name" value="Hydrolase_4"/>
</dbReference>
<dbReference type="SUPFAM" id="SSF53474">
    <property type="entry name" value="alpha/beta-Hydrolases"/>
    <property type="match status" value="1"/>
</dbReference>
<gene>
    <name evidence="2" type="ORF">EDD63_10862</name>
</gene>
<reference evidence="2 3" key="1">
    <citation type="submission" date="2019-03" db="EMBL/GenBank/DDBJ databases">
        <title>Genomic Encyclopedia of Type Strains, Phase IV (KMG-IV): sequencing the most valuable type-strain genomes for metagenomic binning, comparative biology and taxonomic classification.</title>
        <authorList>
            <person name="Goeker M."/>
        </authorList>
    </citation>
    <scope>NUCLEOTIDE SEQUENCE [LARGE SCALE GENOMIC DNA]</scope>
    <source>
        <strain evidence="2 3">DSM 28867</strain>
    </source>
</reference>
<dbReference type="Pfam" id="PF12146">
    <property type="entry name" value="Hydrolase_4"/>
    <property type="match status" value="2"/>
</dbReference>
<comment type="caution">
    <text evidence="2">The sequence shown here is derived from an EMBL/GenBank/DDBJ whole genome shotgun (WGS) entry which is preliminary data.</text>
</comment>
<organism evidence="2 3">
    <name type="scientific">Breznakia blatticola</name>
    <dbReference type="NCBI Taxonomy" id="1754012"/>
    <lineage>
        <taxon>Bacteria</taxon>
        <taxon>Bacillati</taxon>
        <taxon>Bacillota</taxon>
        <taxon>Erysipelotrichia</taxon>
        <taxon>Erysipelotrichales</taxon>
        <taxon>Erysipelotrichaceae</taxon>
        <taxon>Breznakia</taxon>
    </lineage>
</organism>
<feature type="domain" description="Serine aminopeptidase S33" evidence="1">
    <location>
        <begin position="70"/>
        <end position="132"/>
    </location>
</feature>